<dbReference type="InterPro" id="IPR050596">
    <property type="entry name" value="AspAT/PAT-like"/>
</dbReference>
<dbReference type="SUPFAM" id="SSF53383">
    <property type="entry name" value="PLP-dependent transferases"/>
    <property type="match status" value="1"/>
</dbReference>
<protein>
    <recommendedName>
        <fullName evidence="8">Aminotransferase</fullName>
        <ecNumber evidence="8">2.6.1.-</ecNumber>
    </recommendedName>
</protein>
<dbReference type="InterPro" id="IPR015424">
    <property type="entry name" value="PyrdxlP-dep_Trfase"/>
</dbReference>
<dbReference type="InterPro" id="IPR004838">
    <property type="entry name" value="NHTrfase_class1_PyrdxlP-BS"/>
</dbReference>
<keyword evidence="6" id="KW-0663">Pyridoxal phosphate</keyword>
<dbReference type="Pfam" id="PF00155">
    <property type="entry name" value="Aminotran_1_2"/>
    <property type="match status" value="1"/>
</dbReference>
<dbReference type="RefSeq" id="WP_093993991.1">
    <property type="nucleotide sequence ID" value="NZ_FXZK01000013.1"/>
</dbReference>
<dbReference type="FunFam" id="3.40.640.10:FF:000033">
    <property type="entry name" value="Aspartate aminotransferase"/>
    <property type="match status" value="1"/>
</dbReference>
<comment type="cofactor">
    <cofactor evidence="1 8">
        <name>pyridoxal 5'-phosphate</name>
        <dbReference type="ChEBI" id="CHEBI:597326"/>
    </cofactor>
</comment>
<keyword evidence="11" id="KW-1185">Reference proteome</keyword>
<evidence type="ECO:0000259" key="9">
    <source>
        <dbReference type="Pfam" id="PF00155"/>
    </source>
</evidence>
<name>A0A238LKA0_9RHOB</name>
<comment type="subunit">
    <text evidence="3">Homodimer.</text>
</comment>
<dbReference type="PROSITE" id="PS00105">
    <property type="entry name" value="AA_TRANSFER_CLASS_1"/>
    <property type="match status" value="1"/>
</dbReference>
<evidence type="ECO:0000256" key="4">
    <source>
        <dbReference type="ARBA" id="ARBA00022576"/>
    </source>
</evidence>
<evidence type="ECO:0000256" key="2">
    <source>
        <dbReference type="ARBA" id="ARBA00007441"/>
    </source>
</evidence>
<dbReference type="InterPro" id="IPR015421">
    <property type="entry name" value="PyrdxlP-dep_Trfase_major"/>
</dbReference>
<evidence type="ECO:0000256" key="6">
    <source>
        <dbReference type="ARBA" id="ARBA00022898"/>
    </source>
</evidence>
<dbReference type="GO" id="GO:0006520">
    <property type="term" value="P:amino acid metabolic process"/>
    <property type="evidence" value="ECO:0007669"/>
    <property type="project" value="InterPro"/>
</dbReference>
<reference evidence="10 11" key="1">
    <citation type="submission" date="2017-05" db="EMBL/GenBank/DDBJ databases">
        <authorList>
            <person name="Song R."/>
            <person name="Chenine A.L."/>
            <person name="Ruprecht R.M."/>
        </authorList>
    </citation>
    <scope>NUCLEOTIDE SEQUENCE [LARGE SCALE GENOMIC DNA]</scope>
    <source>
        <strain evidence="10 11">CECT 8899</strain>
    </source>
</reference>
<dbReference type="InterPro" id="IPR004839">
    <property type="entry name" value="Aminotransferase_I/II_large"/>
</dbReference>
<feature type="domain" description="Aminotransferase class I/classII large" evidence="9">
    <location>
        <begin position="32"/>
        <end position="386"/>
    </location>
</feature>
<comment type="catalytic activity">
    <reaction evidence="7">
        <text>L-aspartate + 2-oxoglutarate = oxaloacetate + L-glutamate</text>
        <dbReference type="Rhea" id="RHEA:21824"/>
        <dbReference type="ChEBI" id="CHEBI:16452"/>
        <dbReference type="ChEBI" id="CHEBI:16810"/>
        <dbReference type="ChEBI" id="CHEBI:29985"/>
        <dbReference type="ChEBI" id="CHEBI:29991"/>
        <dbReference type="EC" id="2.6.1.1"/>
    </reaction>
</comment>
<accession>A0A238LKA0</accession>
<dbReference type="GO" id="GO:0030170">
    <property type="term" value="F:pyridoxal phosphate binding"/>
    <property type="evidence" value="ECO:0007669"/>
    <property type="project" value="InterPro"/>
</dbReference>
<dbReference type="EMBL" id="FXZK01000013">
    <property type="protein sequence ID" value="SMY09815.1"/>
    <property type="molecule type" value="Genomic_DNA"/>
</dbReference>
<organism evidence="10 11">
    <name type="scientific">Flavimaricola marinus</name>
    <dbReference type="NCBI Taxonomy" id="1819565"/>
    <lineage>
        <taxon>Bacteria</taxon>
        <taxon>Pseudomonadati</taxon>
        <taxon>Pseudomonadota</taxon>
        <taxon>Alphaproteobacteria</taxon>
        <taxon>Rhodobacterales</taxon>
        <taxon>Paracoccaceae</taxon>
        <taxon>Flavimaricola</taxon>
    </lineage>
</organism>
<dbReference type="GO" id="GO:0004069">
    <property type="term" value="F:L-aspartate:2-oxoglutarate aminotransferase activity"/>
    <property type="evidence" value="ECO:0007669"/>
    <property type="project" value="UniProtKB-EC"/>
</dbReference>
<sequence length="406" mass="42582">MFRPSSRTAGLALSQIVRISEAAARMRAEGRDVLALSTGEPDLPTPTPVCDAASRAMAEGRTRYTPTAGTPELRRAIAATAGFAAEPAQVVVSTGAKQVLANIFLATLDAGCEVVLPTPCWSSYNDIVALAEGRPVEVACGPEQGFKITSAQLEAAITSRTRWVLLNSPSNPSGALYTANEFAALARVLERHPHVWIASDEIYAHLSYVPFTSFRNAAPGLADRTIVISGVSKSYSMTGWRIGWGIGPEPLVNAMVAVQGQVTSGACSIAQAAAVEALTGDQGLLAERLSLFRARRDRVVAALNAIPGIACAVPDGAFYVFPECHGLLGRTAPDGTRIETDTDLCEWLLATEGLALVPGSAFGLPGHLRLSYAYSDADLADGCARLIRAATTLTASTPTALCEPTT</sequence>
<proteinExistence type="inferred from homology"/>
<dbReference type="AlphaFoldDB" id="A0A238LKA0"/>
<dbReference type="PANTHER" id="PTHR46383:SF1">
    <property type="entry name" value="ASPARTATE AMINOTRANSFERASE"/>
    <property type="match status" value="1"/>
</dbReference>
<keyword evidence="4 8" id="KW-0032">Aminotransferase</keyword>
<dbReference type="OrthoDB" id="9763453at2"/>
<evidence type="ECO:0000256" key="1">
    <source>
        <dbReference type="ARBA" id="ARBA00001933"/>
    </source>
</evidence>
<keyword evidence="5 8" id="KW-0808">Transferase</keyword>
<gene>
    <name evidence="10" type="ORF">LOM8899_03987</name>
</gene>
<evidence type="ECO:0000256" key="7">
    <source>
        <dbReference type="ARBA" id="ARBA00049185"/>
    </source>
</evidence>
<dbReference type="PANTHER" id="PTHR46383">
    <property type="entry name" value="ASPARTATE AMINOTRANSFERASE"/>
    <property type="match status" value="1"/>
</dbReference>
<dbReference type="Proteomes" id="UP000201613">
    <property type="component" value="Unassembled WGS sequence"/>
</dbReference>
<dbReference type="EC" id="2.6.1.-" evidence="8"/>
<dbReference type="InterPro" id="IPR015422">
    <property type="entry name" value="PyrdxlP-dep_Trfase_small"/>
</dbReference>
<evidence type="ECO:0000256" key="8">
    <source>
        <dbReference type="RuleBase" id="RU000481"/>
    </source>
</evidence>
<dbReference type="CDD" id="cd00609">
    <property type="entry name" value="AAT_like"/>
    <property type="match status" value="1"/>
</dbReference>
<comment type="similarity">
    <text evidence="2 8">Belongs to the class-I pyridoxal-phosphate-dependent aminotransferase family.</text>
</comment>
<evidence type="ECO:0000313" key="11">
    <source>
        <dbReference type="Proteomes" id="UP000201613"/>
    </source>
</evidence>
<dbReference type="Gene3D" id="3.90.1150.10">
    <property type="entry name" value="Aspartate Aminotransferase, domain 1"/>
    <property type="match status" value="1"/>
</dbReference>
<evidence type="ECO:0000256" key="3">
    <source>
        <dbReference type="ARBA" id="ARBA00011738"/>
    </source>
</evidence>
<evidence type="ECO:0000256" key="5">
    <source>
        <dbReference type="ARBA" id="ARBA00022679"/>
    </source>
</evidence>
<dbReference type="Gene3D" id="3.40.640.10">
    <property type="entry name" value="Type I PLP-dependent aspartate aminotransferase-like (Major domain)"/>
    <property type="match status" value="1"/>
</dbReference>
<evidence type="ECO:0000313" key="10">
    <source>
        <dbReference type="EMBL" id="SMY09815.1"/>
    </source>
</evidence>